<organism evidence="2 3">
    <name type="scientific">Paenibacillus melissococcoides</name>
    <dbReference type="NCBI Taxonomy" id="2912268"/>
    <lineage>
        <taxon>Bacteria</taxon>
        <taxon>Bacillati</taxon>
        <taxon>Bacillota</taxon>
        <taxon>Bacilli</taxon>
        <taxon>Bacillales</taxon>
        <taxon>Paenibacillaceae</taxon>
        <taxon>Paenibacillus</taxon>
    </lineage>
</organism>
<proteinExistence type="predicted"/>
<keyword evidence="1" id="KW-1133">Transmembrane helix</keyword>
<protein>
    <recommendedName>
        <fullName evidence="4">Signal transduction histidine kinase</fullName>
    </recommendedName>
</protein>
<keyword evidence="1" id="KW-0472">Membrane</keyword>
<evidence type="ECO:0008006" key="4">
    <source>
        <dbReference type="Google" id="ProtNLM"/>
    </source>
</evidence>
<evidence type="ECO:0000313" key="2">
    <source>
        <dbReference type="EMBL" id="CAH8247009.1"/>
    </source>
</evidence>
<feature type="transmembrane region" description="Helical" evidence="1">
    <location>
        <begin position="34"/>
        <end position="55"/>
    </location>
</feature>
<evidence type="ECO:0000313" key="3">
    <source>
        <dbReference type="Proteomes" id="UP001154322"/>
    </source>
</evidence>
<comment type="caution">
    <text evidence="2">The sequence shown here is derived from an EMBL/GenBank/DDBJ whole genome shotgun (WGS) entry which is preliminary data.</text>
</comment>
<feature type="transmembrane region" description="Helical" evidence="1">
    <location>
        <begin position="6"/>
        <end position="22"/>
    </location>
</feature>
<gene>
    <name evidence="2" type="ORF">WJ0W_004242</name>
</gene>
<accession>A0ABN8U790</accession>
<evidence type="ECO:0000256" key="1">
    <source>
        <dbReference type="SAM" id="Phobius"/>
    </source>
</evidence>
<keyword evidence="3" id="KW-1185">Reference proteome</keyword>
<dbReference type="Proteomes" id="UP001154322">
    <property type="component" value="Unassembled WGS sequence"/>
</dbReference>
<reference evidence="2" key="1">
    <citation type="submission" date="2022-06" db="EMBL/GenBank/DDBJ databases">
        <authorList>
            <person name="Dietemann V."/>
            <person name="Ory F."/>
            <person name="Dainat B."/>
            <person name="Oberhansli S."/>
        </authorList>
    </citation>
    <scope>NUCLEOTIDE SEQUENCE</scope>
    <source>
        <strain evidence="2">Ena-SAMPLE-TAB-26-04-2022-14:26:32:270-5432</strain>
    </source>
</reference>
<keyword evidence="1" id="KW-0812">Transmembrane</keyword>
<dbReference type="RefSeq" id="WP_197257370.1">
    <property type="nucleotide sequence ID" value="NZ_AP031286.1"/>
</dbReference>
<dbReference type="EMBL" id="CALYLO010000006">
    <property type="protein sequence ID" value="CAH8247009.1"/>
    <property type="molecule type" value="Genomic_DNA"/>
</dbReference>
<sequence>MNSSTNIIFIILAFSLGAILVWKKDSVPPALRRPMAIAALLFLVFAFFLIVYSLWTAGA</sequence>
<name>A0ABN8U790_9BACL</name>